<dbReference type="PROSITE" id="PS00641">
    <property type="entry name" value="COMPLEX1_75K_1"/>
    <property type="match status" value="1"/>
</dbReference>
<organism evidence="16 17">
    <name type="scientific">Candidatus Portiera aleyrodidarum</name>
    <name type="common">primary endosymbiont of Bemisia tabaci</name>
    <dbReference type="NCBI Taxonomy" id="91844"/>
    <lineage>
        <taxon>Bacteria</taxon>
        <taxon>Pseudomonadati</taxon>
        <taxon>Pseudomonadota</taxon>
        <taxon>Gammaproteobacteria</taxon>
        <taxon>Candidatus Johnevansiales</taxon>
        <taxon>Candidatus Johnevansiaceae</taxon>
        <taxon>Candidatus Portiera</taxon>
    </lineage>
</organism>
<keyword evidence="10 13" id="KW-0520">NAD</keyword>
<evidence type="ECO:0000256" key="5">
    <source>
        <dbReference type="ARBA" id="ARBA00022719"/>
    </source>
</evidence>
<feature type="domain" description="4Fe-4S Mo/W bis-MGD-type" evidence="14">
    <location>
        <begin position="222"/>
        <end position="278"/>
    </location>
</feature>
<evidence type="ECO:0000256" key="13">
    <source>
        <dbReference type="RuleBase" id="RU003525"/>
    </source>
</evidence>
<dbReference type="InterPro" id="IPR001041">
    <property type="entry name" value="2Fe-2S_ferredoxin-type"/>
</dbReference>
<keyword evidence="9 13" id="KW-0411">Iron-sulfur</keyword>
<dbReference type="InterPro" id="IPR006963">
    <property type="entry name" value="Mopterin_OxRdtase_4Fe-4S_dom"/>
</dbReference>
<dbReference type="EC" id="7.1.1.-" evidence="13"/>
<dbReference type="InterPro" id="IPR054351">
    <property type="entry name" value="NADH_UbQ_OxRdtase_ferredoxin"/>
</dbReference>
<keyword evidence="4 13" id="KW-0001">2Fe-2S</keyword>
<reference evidence="16 17" key="1">
    <citation type="submission" date="2019-12" db="EMBL/GenBank/DDBJ databases">
        <authorList>
            <person name="Santos-Garcia D."/>
            <person name="Santos-Garcia D."/>
            <person name="Santos-Garcia D."/>
        </authorList>
    </citation>
    <scope>NUCLEOTIDE SEQUENCE [LARGE SCALE GENOMIC DNA]</scope>
    <source>
        <strain evidence="16">SiSi</strain>
    </source>
</reference>
<dbReference type="PROSITE" id="PS51669">
    <property type="entry name" value="4FE4S_MOW_BIS_MGD"/>
    <property type="match status" value="1"/>
</dbReference>
<dbReference type="SMART" id="SM00929">
    <property type="entry name" value="NADH-G_4Fe-4S_3"/>
    <property type="match status" value="1"/>
</dbReference>
<dbReference type="SMART" id="SM00926">
    <property type="entry name" value="Molybdop_Fe4S4"/>
    <property type="match status" value="1"/>
</dbReference>
<feature type="domain" description="4Fe-4S His(Cys)3-ligated-type" evidence="15">
    <location>
        <begin position="84"/>
        <end position="123"/>
    </location>
</feature>
<comment type="caution">
    <text evidence="16">The sequence shown here is derived from an EMBL/GenBank/DDBJ whole genome shotgun (WGS) entry which is preliminary data.</text>
</comment>
<accession>A0A6S6S3Y6</accession>
<comment type="similarity">
    <text evidence="2 13">Belongs to the complex I 75 kDa subunit family.</text>
</comment>
<comment type="function">
    <text evidence="13">NDH-1 shuttles electrons from NADH, via FMN and iron-sulfur (Fe-S) centers, to quinones in the respiratory chain. Couples the redox reaction to proton translocation (for every two electrons transferred, four hydrogen ions are translocated across the cytoplasmic membrane), and thus conserves the redox energy in a proton gradient.</text>
</comment>
<dbReference type="InterPro" id="IPR000283">
    <property type="entry name" value="NADH_UbQ_OxRdtase_75kDa_su_CS"/>
</dbReference>
<evidence type="ECO:0000256" key="2">
    <source>
        <dbReference type="ARBA" id="ARBA00005404"/>
    </source>
</evidence>
<dbReference type="Gene3D" id="3.10.20.740">
    <property type="match status" value="1"/>
</dbReference>
<evidence type="ECO:0000256" key="10">
    <source>
        <dbReference type="ARBA" id="ARBA00023027"/>
    </source>
</evidence>
<dbReference type="GO" id="GO:0048038">
    <property type="term" value="F:quinone binding"/>
    <property type="evidence" value="ECO:0007669"/>
    <property type="project" value="UniProtKB-UniRule"/>
</dbReference>
<name>A0A6S6S3Y6_9GAMM</name>
<dbReference type="AlphaFoldDB" id="A0A6S6S3Y6"/>
<keyword evidence="6 13" id="KW-0479">Metal-binding</keyword>
<evidence type="ECO:0000256" key="6">
    <source>
        <dbReference type="ARBA" id="ARBA00022723"/>
    </source>
</evidence>
<comment type="subunit">
    <text evidence="11">Composed of 13 different subunits. Subunits NuoCD, E, F, and G constitute the peripheral sector of the complex.</text>
</comment>
<keyword evidence="3 13" id="KW-0004">4Fe-4S</keyword>
<protein>
    <recommendedName>
        <fullName evidence="13">NADH-quinone oxidoreductase</fullName>
        <ecNumber evidence="13">7.1.1.-</ecNumber>
    </recommendedName>
</protein>
<dbReference type="Gene3D" id="2.20.25.90">
    <property type="entry name" value="ADC-like domains"/>
    <property type="match status" value="1"/>
</dbReference>
<dbReference type="InterPro" id="IPR050123">
    <property type="entry name" value="Prok_molybdopt-oxidoreductase"/>
</dbReference>
<dbReference type="PROSITE" id="PS00642">
    <property type="entry name" value="COMPLEX1_75K_2"/>
    <property type="match status" value="1"/>
</dbReference>
<evidence type="ECO:0000313" key="16">
    <source>
        <dbReference type="EMBL" id="CAA3704365.1"/>
    </source>
</evidence>
<dbReference type="InterPro" id="IPR010228">
    <property type="entry name" value="NADH_UbQ_OxRdtase_Gsu"/>
</dbReference>
<keyword evidence="5 13" id="KW-0874">Quinone</keyword>
<dbReference type="Gene3D" id="3.40.50.740">
    <property type="match status" value="1"/>
</dbReference>
<dbReference type="PANTHER" id="PTHR43105">
    <property type="entry name" value="RESPIRATORY NITRATE REDUCTASE"/>
    <property type="match status" value="1"/>
</dbReference>
<dbReference type="NCBIfam" id="TIGR01973">
    <property type="entry name" value="NuoG"/>
    <property type="match status" value="1"/>
</dbReference>
<dbReference type="CDD" id="cd00207">
    <property type="entry name" value="fer2"/>
    <property type="match status" value="1"/>
</dbReference>
<dbReference type="GO" id="GO:0051537">
    <property type="term" value="F:2 iron, 2 sulfur cluster binding"/>
    <property type="evidence" value="ECO:0007669"/>
    <property type="project" value="UniProtKB-UniRule"/>
</dbReference>
<evidence type="ECO:0000256" key="9">
    <source>
        <dbReference type="ARBA" id="ARBA00023014"/>
    </source>
</evidence>
<dbReference type="GO" id="GO:0042773">
    <property type="term" value="P:ATP synthesis coupled electron transport"/>
    <property type="evidence" value="ECO:0007669"/>
    <property type="project" value="InterPro"/>
</dbReference>
<dbReference type="EMBL" id="CACTJB010000001">
    <property type="protein sequence ID" value="CAA3704365.1"/>
    <property type="molecule type" value="Genomic_DNA"/>
</dbReference>
<dbReference type="InterPro" id="IPR019574">
    <property type="entry name" value="NADH_UbQ_OxRdtase_Gsu_4Fe4S-bd"/>
</dbReference>
<dbReference type="SUPFAM" id="SSF53706">
    <property type="entry name" value="Formate dehydrogenase/DMSO reductase, domains 1-3"/>
    <property type="match status" value="1"/>
</dbReference>
<dbReference type="Pfam" id="PF10588">
    <property type="entry name" value="NADH-G_4Fe-4S_3"/>
    <property type="match status" value="1"/>
</dbReference>
<dbReference type="GO" id="GO:0016020">
    <property type="term" value="C:membrane"/>
    <property type="evidence" value="ECO:0007669"/>
    <property type="project" value="InterPro"/>
</dbReference>
<evidence type="ECO:0000256" key="4">
    <source>
        <dbReference type="ARBA" id="ARBA00022714"/>
    </source>
</evidence>
<evidence type="ECO:0000259" key="15">
    <source>
        <dbReference type="PROSITE" id="PS51839"/>
    </source>
</evidence>
<dbReference type="SUPFAM" id="SSF54862">
    <property type="entry name" value="4Fe-4S ferredoxins"/>
    <property type="match status" value="1"/>
</dbReference>
<evidence type="ECO:0000259" key="14">
    <source>
        <dbReference type="PROSITE" id="PS51669"/>
    </source>
</evidence>
<sequence>MTIINVDNKDYEIKNNYKNLLEICLSFGVDIPYFCWHPILGSVGSCRQCIIKRYNNRDDTIGHLIISCITRVRNFDFIATKDEESLNCRSKIIELFMVNHPHDCPVCEEGGHCHLQDMTVMLKHNSRRYNFNKRTHKNQYLGPFINHEMNRCISCYRCIRFYKDYAGGKDLGVFGSSNNIYFGRLMNGKLENEFSGNLIEICPTGVFTDKPYSMHYARKWDLQYAPSICTGCACGCNLNIGERYGKIRKIENRFNRKINNYFICDRGRFGYGYINSSNRNRIPFINNNPIKSIDIAIDYSVDLLNTANRIIGIGSPRASIESNFALCKLVGKKNFSNGIEKNELECLKLNLDVLSEGALPSSSIVDIEAHDIIIILGEDITQVSARIALAVRQAAQKCSFNIAKKYKIYEWDINSVNNIYNENKNPIYMFTTNKTILDDVAYQLILCTKEEITKFGFALANCVDHKSPKIKLKSFKFKNKKILLKILNKLRCSKRPLIISGCSLKYSLILKAAYNISLAFKFLEKKGSIILNSNESNSIGVTMLGGKSLDWALNKLIKNKADAVIILENNIYRRNKSSLVFNALKNKKIILIDYQRNTTVDNANVVLPAATNAEGNGTLINYEGRAQRFFKIYEPSYYCIGNLTKESWRWLHALSIAKTNGRLKWVHLNDVLKVCSKYNPIFNKILNLTQFQIKLARLPNRFSGRTAINSNIQLNEKKSPKDIASKFTFSTKGYNCSEIAFAWYPGWNSPQAWNKFQKEIGVNLYAGNPGIRLINNCKKNKELSYYNNVKCEKNKSWQIIPIYHLLGSEENSALTNSIKKCTTKPYIRINKHDINLLKLTPGSKIKAIVNNNELNIIIKSTNKMRNGIIGFPCGINGIPAEVFGMCFKYLIIK</sequence>
<evidence type="ECO:0000256" key="8">
    <source>
        <dbReference type="ARBA" id="ARBA00023004"/>
    </source>
</evidence>
<evidence type="ECO:0000256" key="1">
    <source>
        <dbReference type="ARBA" id="ARBA00001966"/>
    </source>
</evidence>
<dbReference type="Pfam" id="PF04879">
    <property type="entry name" value="Molybdop_Fe4S4"/>
    <property type="match status" value="1"/>
</dbReference>
<dbReference type="GO" id="GO:0051539">
    <property type="term" value="F:4 iron, 4 sulfur cluster binding"/>
    <property type="evidence" value="ECO:0007669"/>
    <property type="project" value="UniProtKB-KW"/>
</dbReference>
<comment type="catalytic activity">
    <reaction evidence="12 13">
        <text>a quinone + NADH + 5 H(+)(in) = a quinol + NAD(+) + 4 H(+)(out)</text>
        <dbReference type="Rhea" id="RHEA:57888"/>
        <dbReference type="ChEBI" id="CHEBI:15378"/>
        <dbReference type="ChEBI" id="CHEBI:24646"/>
        <dbReference type="ChEBI" id="CHEBI:57540"/>
        <dbReference type="ChEBI" id="CHEBI:57945"/>
        <dbReference type="ChEBI" id="CHEBI:132124"/>
    </reaction>
</comment>
<comment type="cofactor">
    <cofactor evidence="13">
        <name>[2Fe-2S] cluster</name>
        <dbReference type="ChEBI" id="CHEBI:190135"/>
    </cofactor>
    <text evidence="13">Binds 1 [2Fe-2S] cluster per subunit.</text>
</comment>
<dbReference type="GO" id="GO:0046872">
    <property type="term" value="F:metal ion binding"/>
    <property type="evidence" value="ECO:0007669"/>
    <property type="project" value="UniProtKB-UniRule"/>
</dbReference>
<gene>
    <name evidence="16" type="primary">nuoG</name>
    <name evidence="16" type="ORF">SISI_0031</name>
</gene>
<comment type="cofactor">
    <cofactor evidence="1 13">
        <name>[4Fe-4S] cluster</name>
        <dbReference type="ChEBI" id="CHEBI:49883"/>
    </cofactor>
</comment>
<evidence type="ECO:0000313" key="17">
    <source>
        <dbReference type="Proteomes" id="UP000560980"/>
    </source>
</evidence>
<dbReference type="InterPro" id="IPR036010">
    <property type="entry name" value="2Fe-2S_ferredoxin-like_sf"/>
</dbReference>
<keyword evidence="8 13" id="KW-0408">Iron</keyword>
<dbReference type="Proteomes" id="UP000560980">
    <property type="component" value="Unassembled WGS sequence"/>
</dbReference>
<keyword evidence="7 13" id="KW-1278">Translocase</keyword>
<dbReference type="PROSITE" id="PS51839">
    <property type="entry name" value="4FE4S_HC3"/>
    <property type="match status" value="1"/>
</dbReference>
<dbReference type="Pfam" id="PF22117">
    <property type="entry name" value="Fer4_Nqo3"/>
    <property type="match status" value="1"/>
</dbReference>
<evidence type="ECO:0000256" key="3">
    <source>
        <dbReference type="ARBA" id="ARBA00022485"/>
    </source>
</evidence>
<keyword evidence="16" id="KW-0560">Oxidoreductase</keyword>
<dbReference type="GO" id="GO:0008137">
    <property type="term" value="F:NADH dehydrogenase (ubiquinone) activity"/>
    <property type="evidence" value="ECO:0007669"/>
    <property type="project" value="UniProtKB-UniRule"/>
</dbReference>
<dbReference type="GO" id="GO:0003954">
    <property type="term" value="F:NADH dehydrogenase activity"/>
    <property type="evidence" value="ECO:0007669"/>
    <property type="project" value="TreeGrafter"/>
</dbReference>
<evidence type="ECO:0000256" key="7">
    <source>
        <dbReference type="ARBA" id="ARBA00022967"/>
    </source>
</evidence>
<dbReference type="InterPro" id="IPR006656">
    <property type="entry name" value="Mopterin_OxRdtase"/>
</dbReference>
<dbReference type="Pfam" id="PF00384">
    <property type="entry name" value="Molybdopterin"/>
    <property type="match status" value="1"/>
</dbReference>
<proteinExistence type="inferred from homology"/>
<evidence type="ECO:0000256" key="12">
    <source>
        <dbReference type="ARBA" id="ARBA00047712"/>
    </source>
</evidence>
<dbReference type="SUPFAM" id="SSF54292">
    <property type="entry name" value="2Fe-2S ferredoxin-like"/>
    <property type="match status" value="1"/>
</dbReference>
<dbReference type="PROSITE" id="PS00643">
    <property type="entry name" value="COMPLEX1_75K_3"/>
    <property type="match status" value="1"/>
</dbReference>
<dbReference type="RefSeq" id="WP_183042841.1">
    <property type="nucleotide sequence ID" value="NZ_CACTJB010000001.1"/>
</dbReference>
<dbReference type="PANTHER" id="PTHR43105:SF10">
    <property type="entry name" value="NADH-QUINONE OXIDOREDUCTASE SUBUNIT G"/>
    <property type="match status" value="1"/>
</dbReference>
<evidence type="ECO:0000256" key="11">
    <source>
        <dbReference type="ARBA" id="ARBA00026021"/>
    </source>
</evidence>